<feature type="domain" description="AAA+ ATPase" evidence="2">
    <location>
        <begin position="223"/>
        <end position="406"/>
    </location>
</feature>
<dbReference type="InterPro" id="IPR020568">
    <property type="entry name" value="Ribosomal_Su5_D2-typ_SF"/>
</dbReference>
<gene>
    <name evidence="3" type="ORF">SAMN02745133_02366</name>
</gene>
<keyword evidence="4" id="KW-1185">Reference proteome</keyword>
<dbReference type="Proteomes" id="UP000184148">
    <property type="component" value="Unassembled WGS sequence"/>
</dbReference>
<dbReference type="Gene3D" id="3.40.50.300">
    <property type="entry name" value="P-loop containing nucleotide triphosphate hydrolases"/>
    <property type="match status" value="1"/>
</dbReference>
<dbReference type="InterPro" id="IPR014721">
    <property type="entry name" value="Ribsml_uS5_D2-typ_fold_subgr"/>
</dbReference>
<dbReference type="SUPFAM" id="SSF52540">
    <property type="entry name" value="P-loop containing nucleoside triphosphate hydrolases"/>
    <property type="match status" value="1"/>
</dbReference>
<dbReference type="Pfam" id="PF13541">
    <property type="entry name" value="ChlI"/>
    <property type="match status" value="1"/>
</dbReference>
<protein>
    <submittedName>
        <fullName evidence="3">Magnesium chelatase family protein</fullName>
    </submittedName>
</protein>
<dbReference type="GO" id="GO:0005524">
    <property type="term" value="F:ATP binding"/>
    <property type="evidence" value="ECO:0007669"/>
    <property type="project" value="InterPro"/>
</dbReference>
<dbReference type="SMART" id="SM00382">
    <property type="entry name" value="AAA"/>
    <property type="match status" value="1"/>
</dbReference>
<evidence type="ECO:0000313" key="4">
    <source>
        <dbReference type="Proteomes" id="UP000184148"/>
    </source>
</evidence>
<dbReference type="STRING" id="1121429.SAMN02745133_02366"/>
<dbReference type="InterPro" id="IPR000523">
    <property type="entry name" value="Mg_chelatse_chII-like_cat_dom"/>
</dbReference>
<dbReference type="PANTHER" id="PTHR32039">
    <property type="entry name" value="MAGNESIUM-CHELATASE SUBUNIT CHLI"/>
    <property type="match status" value="1"/>
</dbReference>
<dbReference type="EMBL" id="FQUY01000018">
    <property type="protein sequence ID" value="SHF32638.1"/>
    <property type="molecule type" value="Genomic_DNA"/>
</dbReference>
<proteinExistence type="inferred from homology"/>
<dbReference type="InterPro" id="IPR025158">
    <property type="entry name" value="Mg_chelat-rel_C"/>
</dbReference>
<dbReference type="Pfam" id="PF01078">
    <property type="entry name" value="Mg_chelatase"/>
    <property type="match status" value="1"/>
</dbReference>
<dbReference type="NCBIfam" id="TIGR00368">
    <property type="entry name" value="YifB family Mg chelatase-like AAA ATPase"/>
    <property type="match status" value="1"/>
</dbReference>
<reference evidence="4" key="1">
    <citation type="submission" date="2016-11" db="EMBL/GenBank/DDBJ databases">
        <authorList>
            <person name="Varghese N."/>
            <person name="Submissions S."/>
        </authorList>
    </citation>
    <scope>NUCLEOTIDE SEQUENCE [LARGE SCALE GENOMIC DNA]</scope>
    <source>
        <strain evidence="4">DSM 12395</strain>
    </source>
</reference>
<dbReference type="AlphaFoldDB" id="A0A1M5AQV0"/>
<organism evidence="3 4">
    <name type="scientific">Desulforamulus putei DSM 12395</name>
    <dbReference type="NCBI Taxonomy" id="1121429"/>
    <lineage>
        <taxon>Bacteria</taxon>
        <taxon>Bacillati</taxon>
        <taxon>Bacillota</taxon>
        <taxon>Clostridia</taxon>
        <taxon>Eubacteriales</taxon>
        <taxon>Peptococcaceae</taxon>
        <taxon>Desulforamulus</taxon>
    </lineage>
</organism>
<dbReference type="InterPro" id="IPR004482">
    <property type="entry name" value="Mg_chelat-rel"/>
</dbReference>
<dbReference type="Pfam" id="PF13335">
    <property type="entry name" value="Mg_chelatase_C"/>
    <property type="match status" value="1"/>
</dbReference>
<dbReference type="PANTHER" id="PTHR32039:SF7">
    <property type="entry name" value="COMPETENCE PROTEIN COMM"/>
    <property type="match status" value="1"/>
</dbReference>
<dbReference type="Gene3D" id="3.30.230.10">
    <property type="match status" value="1"/>
</dbReference>
<dbReference type="SUPFAM" id="SSF54211">
    <property type="entry name" value="Ribosomal protein S5 domain 2-like"/>
    <property type="match status" value="1"/>
</dbReference>
<evidence type="ECO:0000256" key="1">
    <source>
        <dbReference type="ARBA" id="ARBA00006354"/>
    </source>
</evidence>
<name>A0A1M5AQV0_9FIRM</name>
<dbReference type="InterPro" id="IPR003593">
    <property type="entry name" value="AAA+_ATPase"/>
</dbReference>
<dbReference type="InterPro" id="IPR027417">
    <property type="entry name" value="P-loop_NTPase"/>
</dbReference>
<evidence type="ECO:0000259" key="2">
    <source>
        <dbReference type="SMART" id="SM00382"/>
    </source>
</evidence>
<comment type="similarity">
    <text evidence="1">Belongs to the Mg-chelatase subunits D/I family. ComM subfamily.</text>
</comment>
<evidence type="ECO:0000313" key="3">
    <source>
        <dbReference type="EMBL" id="SHF32638.1"/>
    </source>
</evidence>
<accession>A0A1M5AQV0</accession>
<sequence>MHYLSIGGNIVLAIIDSVALLGLDGQKVRVEVDVSNGLPALDIVGLPDAAVREAKDRVRTAIKNSGLDFPIQRITVNLAPADLRKEGPAFDLPIAVGILAATGQINPERFSGMLFLGELSLDGSIRGVNGVLPLVLAARELGFKKVVVPLNNAPEAALVQGMNVFGLTSLTELSAALKGEVELKPYKPEMIATDHSAGEKELDFADVRGQLAAKRAMEVAAAGGHNILMLGSPGCGKTMLARRLPSILPDLTFEEAIEVTKIYSIAGQLSAKNPLVTRRPFRAPHHTSSTASLVGGGRIPKPGEISLAHHGILFMDELPEFHKDSLEALRQPLEDGCVSVSRVAASFIFPAQIMLVGAANPCPCGFLLDKEKECNCTPYQVQKYINRISGPLLDRIDIHLEVPKISYSELHEAPPGEASLQIKKRVEKARSIQRERFKDLSISYNAAMGAREVRRFCKPDAEGAKLLQDAFKRMALSARSHDRILKVARTIADLDGSETISAQHLAEAIQYRGLDRLFR</sequence>
<dbReference type="InterPro" id="IPR045006">
    <property type="entry name" value="CHLI-like"/>
</dbReference>